<dbReference type="Proteomes" id="UP000695000">
    <property type="component" value="Unplaced"/>
</dbReference>
<keyword evidence="1" id="KW-1133">Transmembrane helix</keyword>
<gene>
    <name evidence="3" type="primary">LOC108568118</name>
</gene>
<keyword evidence="1" id="KW-0812">Transmembrane</keyword>
<dbReference type="Pfam" id="PF05821">
    <property type="entry name" value="NDUF_B8"/>
    <property type="match status" value="1"/>
</dbReference>
<dbReference type="GeneID" id="108568118"/>
<reference evidence="3" key="1">
    <citation type="submission" date="2025-08" db="UniProtKB">
        <authorList>
            <consortium name="RefSeq"/>
        </authorList>
    </citation>
    <scope>IDENTIFICATION</scope>
    <source>
        <tissue evidence="3">Whole Larva</tissue>
    </source>
</reference>
<name>A0ABM1NCI4_NICVS</name>
<feature type="transmembrane region" description="Helical" evidence="1">
    <location>
        <begin position="127"/>
        <end position="144"/>
    </location>
</feature>
<organism evidence="2 3">
    <name type="scientific">Nicrophorus vespilloides</name>
    <name type="common">Boreal carrion beetle</name>
    <dbReference type="NCBI Taxonomy" id="110193"/>
    <lineage>
        <taxon>Eukaryota</taxon>
        <taxon>Metazoa</taxon>
        <taxon>Ecdysozoa</taxon>
        <taxon>Arthropoda</taxon>
        <taxon>Hexapoda</taxon>
        <taxon>Insecta</taxon>
        <taxon>Pterygota</taxon>
        <taxon>Neoptera</taxon>
        <taxon>Endopterygota</taxon>
        <taxon>Coleoptera</taxon>
        <taxon>Polyphaga</taxon>
        <taxon>Staphyliniformia</taxon>
        <taxon>Silphidae</taxon>
        <taxon>Nicrophorinae</taxon>
        <taxon>Nicrophorus</taxon>
    </lineage>
</organism>
<evidence type="ECO:0000313" key="2">
    <source>
        <dbReference type="Proteomes" id="UP000695000"/>
    </source>
</evidence>
<evidence type="ECO:0000256" key="1">
    <source>
        <dbReference type="SAM" id="Phobius"/>
    </source>
</evidence>
<dbReference type="PANTHER" id="PTHR12840:SF1">
    <property type="entry name" value="NADH DEHYDROGENASE [UBIQUINONE] 1 BETA SUBCOMPLEX SUBUNIT 8, MITOCHONDRIAL"/>
    <property type="match status" value="1"/>
</dbReference>
<dbReference type="RefSeq" id="XP_017784534.1">
    <property type="nucleotide sequence ID" value="XM_017929045.1"/>
</dbReference>
<accession>A0ABM1NCI4</accession>
<dbReference type="PANTHER" id="PTHR12840">
    <property type="entry name" value="NADH-UBIQUINONE OXIDOREDUCTASE ASHI SUBUNIT"/>
    <property type="match status" value="1"/>
</dbReference>
<sequence length="173" mass="20185">MSLVNTSRKFAQICATKNPILFTAIRNHWNKDFKPAAFPKTQEERNAAAEKYGLISSEYKPYANDGTGMGDYPELPLTSGDSRDPHYPWDNPELKRNFNEPLHADFEMYGEDRYDVMFKHRTPVYKQFFQFTGVMLGIFIVYGVCENFKMFPGLIPKQYPLQGKKHYTFEVEE</sequence>
<protein>
    <submittedName>
        <fullName evidence="3">NADH dehydrogenase [ubiquinone] 1 beta subcomplex subunit 8, mitochondrial</fullName>
    </submittedName>
</protein>
<keyword evidence="2" id="KW-1185">Reference proteome</keyword>
<dbReference type="InterPro" id="IPR008699">
    <property type="entry name" value="NDUFB8"/>
</dbReference>
<evidence type="ECO:0000313" key="3">
    <source>
        <dbReference type="RefSeq" id="XP_017784534.1"/>
    </source>
</evidence>
<keyword evidence="1" id="KW-0472">Membrane</keyword>
<proteinExistence type="predicted"/>